<dbReference type="InterPro" id="IPR036164">
    <property type="entry name" value="bL21-like_sf"/>
</dbReference>
<organism evidence="5">
    <name type="scientific">Riptortus pedestris</name>
    <name type="common">Bean bug</name>
    <dbReference type="NCBI Taxonomy" id="329032"/>
    <lineage>
        <taxon>Eukaryota</taxon>
        <taxon>Metazoa</taxon>
        <taxon>Ecdysozoa</taxon>
        <taxon>Arthropoda</taxon>
        <taxon>Hexapoda</taxon>
        <taxon>Insecta</taxon>
        <taxon>Pterygota</taxon>
        <taxon>Neoptera</taxon>
        <taxon>Paraneoptera</taxon>
        <taxon>Hemiptera</taxon>
        <taxon>Heteroptera</taxon>
        <taxon>Panheteroptera</taxon>
        <taxon>Pentatomomorpha</taxon>
        <taxon>Coreoidea</taxon>
        <taxon>Alydidae</taxon>
        <taxon>Riptortus</taxon>
    </lineage>
</organism>
<dbReference type="SUPFAM" id="SSF141091">
    <property type="entry name" value="L21p-like"/>
    <property type="match status" value="1"/>
</dbReference>
<accession>R4WDG4</accession>
<evidence type="ECO:0000256" key="1">
    <source>
        <dbReference type="ARBA" id="ARBA00008563"/>
    </source>
</evidence>
<dbReference type="PANTHER" id="PTHR21349:SF0">
    <property type="entry name" value="LARGE RIBOSOMAL SUBUNIT PROTEIN BL21M"/>
    <property type="match status" value="1"/>
</dbReference>
<evidence type="ECO:0000256" key="4">
    <source>
        <dbReference type="ARBA" id="ARBA00044129"/>
    </source>
</evidence>
<dbReference type="GO" id="GO:0003723">
    <property type="term" value="F:RNA binding"/>
    <property type="evidence" value="ECO:0007669"/>
    <property type="project" value="InterPro"/>
</dbReference>
<sequence>MIGVNRFNSFLGPAKKYLQHTFSFQDIFKNNKNVTTLRYLTSVPKIFEGPKIFQKNDELKITRDTISCVNEHIKNGKEGRLFAVVHVCGKQFKITPEDIIIVEGYWPPRNGDEIKLEKVLLVGGLNFTLIGRPILPQALVTVRATVIEKDLSHTKTIFYKRRRKQYERINFFRSQFTMLRINEVSVNGKINEHKAISQYQRI</sequence>
<dbReference type="InterPro" id="IPR001787">
    <property type="entry name" value="Ribosomal_bL21"/>
</dbReference>
<evidence type="ECO:0000256" key="2">
    <source>
        <dbReference type="ARBA" id="ARBA00022980"/>
    </source>
</evidence>
<evidence type="ECO:0000313" key="5">
    <source>
        <dbReference type="EMBL" id="BAN20883.1"/>
    </source>
</evidence>
<comment type="similarity">
    <text evidence="1">Belongs to the bacterial ribosomal protein bL21 family.</text>
</comment>
<keyword evidence="2 5" id="KW-0689">Ribosomal protein</keyword>
<name>R4WDG4_RIPPE</name>
<evidence type="ECO:0000256" key="3">
    <source>
        <dbReference type="ARBA" id="ARBA00023274"/>
    </source>
</evidence>
<dbReference type="HAMAP" id="MF_01363">
    <property type="entry name" value="Ribosomal_bL21"/>
    <property type="match status" value="1"/>
</dbReference>
<reference evidence="5" key="1">
    <citation type="journal article" date="2013" name="PLoS ONE">
        <title>Gene expression in gut symbiotic organ of stinkbug affected by extracellular bacterial symbiont.</title>
        <authorList>
            <person name="Futahashi R."/>
            <person name="Tanaka K."/>
            <person name="Tanahashi M."/>
            <person name="Nikoh N."/>
            <person name="Kikuchi Y."/>
            <person name="Lee B.L."/>
            <person name="Fukatsu T."/>
        </authorList>
    </citation>
    <scope>NUCLEOTIDE SEQUENCE</scope>
    <source>
        <tissue evidence="5">Midgut</tissue>
    </source>
</reference>
<protein>
    <recommendedName>
        <fullName evidence="4">Large ribosomal subunit protein bL21m</fullName>
    </recommendedName>
</protein>
<dbReference type="InterPro" id="IPR028909">
    <property type="entry name" value="bL21-like"/>
</dbReference>
<keyword evidence="3" id="KW-0687">Ribonucleoprotein</keyword>
<dbReference type="EMBL" id="AK417668">
    <property type="protein sequence ID" value="BAN20883.1"/>
    <property type="molecule type" value="mRNA"/>
</dbReference>
<dbReference type="AlphaFoldDB" id="R4WDG4"/>
<dbReference type="GO" id="GO:0006412">
    <property type="term" value="P:translation"/>
    <property type="evidence" value="ECO:0007669"/>
    <property type="project" value="InterPro"/>
</dbReference>
<proteinExistence type="evidence at transcript level"/>
<dbReference type="GO" id="GO:0003735">
    <property type="term" value="F:structural constituent of ribosome"/>
    <property type="evidence" value="ECO:0007669"/>
    <property type="project" value="InterPro"/>
</dbReference>
<dbReference type="PANTHER" id="PTHR21349">
    <property type="entry name" value="50S RIBOSOMAL PROTEIN L21"/>
    <property type="match status" value="1"/>
</dbReference>
<dbReference type="GO" id="GO:0005762">
    <property type="term" value="C:mitochondrial large ribosomal subunit"/>
    <property type="evidence" value="ECO:0007669"/>
    <property type="project" value="TreeGrafter"/>
</dbReference>
<dbReference type="Pfam" id="PF00829">
    <property type="entry name" value="Ribosomal_L21p"/>
    <property type="match status" value="1"/>
</dbReference>
<dbReference type="NCBIfam" id="TIGR00061">
    <property type="entry name" value="L21"/>
    <property type="match status" value="1"/>
</dbReference>